<dbReference type="AlphaFoldDB" id="A0A183TJ93"/>
<sequence length="145" mass="16134">MPYIKDVSNSTERIVAGLGVGIAHRFKATMCSKIMRMKEKLNPTEQSWGSVKTGQTGRMLVSHIHEHKLVVRRGDGLSQVAAHNHETGHELNFAAKTIIAHAGCQTRRELLEAWVSDENSVNRFIDVAPAYRVLHVHLWTGTTGV</sequence>
<dbReference type="Proteomes" id="UP000275846">
    <property type="component" value="Unassembled WGS sequence"/>
</dbReference>
<accession>A0A183TJ93</accession>
<dbReference type="EMBL" id="UYSU01041214">
    <property type="protein sequence ID" value="VDM02927.1"/>
    <property type="molecule type" value="Genomic_DNA"/>
</dbReference>
<gene>
    <name evidence="1" type="ORF">SSLN_LOCUS16541</name>
</gene>
<reference evidence="3" key="1">
    <citation type="submission" date="2016-06" db="UniProtKB">
        <authorList>
            <consortium name="WormBaseParasite"/>
        </authorList>
    </citation>
    <scope>IDENTIFICATION</scope>
</reference>
<protein>
    <submittedName>
        <fullName evidence="3">Tox-ART-HYD1 domain-containing protein</fullName>
    </submittedName>
</protein>
<name>A0A183TJ93_SCHSO</name>
<organism evidence="3">
    <name type="scientific">Schistocephalus solidus</name>
    <name type="common">Tapeworm</name>
    <dbReference type="NCBI Taxonomy" id="70667"/>
    <lineage>
        <taxon>Eukaryota</taxon>
        <taxon>Metazoa</taxon>
        <taxon>Spiralia</taxon>
        <taxon>Lophotrochozoa</taxon>
        <taxon>Platyhelminthes</taxon>
        <taxon>Cestoda</taxon>
        <taxon>Eucestoda</taxon>
        <taxon>Diphyllobothriidea</taxon>
        <taxon>Diphyllobothriidae</taxon>
        <taxon>Schistocephalus</taxon>
    </lineage>
</organism>
<keyword evidence="2" id="KW-1185">Reference proteome</keyword>
<dbReference type="WBParaSite" id="SSLN_0001717401-mRNA-1">
    <property type="protein sequence ID" value="SSLN_0001717401-mRNA-1"/>
    <property type="gene ID" value="SSLN_0001717401"/>
</dbReference>
<evidence type="ECO:0000313" key="2">
    <source>
        <dbReference type="Proteomes" id="UP000275846"/>
    </source>
</evidence>
<reference evidence="1 2" key="2">
    <citation type="submission" date="2018-11" db="EMBL/GenBank/DDBJ databases">
        <authorList>
            <consortium name="Pathogen Informatics"/>
        </authorList>
    </citation>
    <scope>NUCLEOTIDE SEQUENCE [LARGE SCALE GENOMIC DNA]</scope>
    <source>
        <strain evidence="1 2">NST_G2</strain>
    </source>
</reference>
<proteinExistence type="predicted"/>
<evidence type="ECO:0000313" key="3">
    <source>
        <dbReference type="WBParaSite" id="SSLN_0001717401-mRNA-1"/>
    </source>
</evidence>
<evidence type="ECO:0000313" key="1">
    <source>
        <dbReference type="EMBL" id="VDM02927.1"/>
    </source>
</evidence>